<dbReference type="InterPro" id="IPR023614">
    <property type="entry name" value="Porin_dom_sf"/>
</dbReference>
<accession>A0ABT3T3G7</accession>
<feature type="chain" id="PRO_5046782088" evidence="1">
    <location>
        <begin position="22"/>
        <end position="293"/>
    </location>
</feature>
<proteinExistence type="predicted"/>
<dbReference type="InterPro" id="IPR031593">
    <property type="entry name" value="Porin_7"/>
</dbReference>
<dbReference type="EMBL" id="SHNO01000001">
    <property type="protein sequence ID" value="MCX2976813.1"/>
    <property type="molecule type" value="Genomic_DNA"/>
</dbReference>
<reference evidence="2" key="1">
    <citation type="submission" date="2019-02" db="EMBL/GenBank/DDBJ databases">
        <authorList>
            <person name="Li S.-H."/>
        </authorList>
    </citation>
    <scope>NUCLEOTIDE SEQUENCE</scope>
    <source>
        <strain evidence="2">IMCC11814</strain>
    </source>
</reference>
<feature type="signal peptide" evidence="1">
    <location>
        <begin position="1"/>
        <end position="21"/>
    </location>
</feature>
<comment type="caution">
    <text evidence="2">The sequence shown here is derived from an EMBL/GenBank/DDBJ whole genome shotgun (WGS) entry which is preliminary data.</text>
</comment>
<dbReference type="Pfam" id="PF16956">
    <property type="entry name" value="Porin_7"/>
    <property type="match status" value="1"/>
</dbReference>
<keyword evidence="3" id="KW-1185">Reference proteome</keyword>
<evidence type="ECO:0000313" key="2">
    <source>
        <dbReference type="EMBL" id="MCX2976813.1"/>
    </source>
</evidence>
<dbReference type="RefSeq" id="WP_279248554.1">
    <property type="nucleotide sequence ID" value="NZ_SHNO01000001.1"/>
</dbReference>
<dbReference type="Gene3D" id="2.40.160.10">
    <property type="entry name" value="Porin"/>
    <property type="match status" value="1"/>
</dbReference>
<evidence type="ECO:0000256" key="1">
    <source>
        <dbReference type="SAM" id="SignalP"/>
    </source>
</evidence>
<dbReference type="Proteomes" id="UP001143304">
    <property type="component" value="Unassembled WGS sequence"/>
</dbReference>
<sequence length="293" mass="32220">MFKKTALIAGIGLALSATAQADYQWELDAGYARGSFDYKDENPRTVNGDNDTNIYGLGATWYLETVDTSKGPLGEAAFLDHASSIGIAFSDGEVDISNGDDEDGQTYNVDVRYVAEGPGWKLSGWLMEVGYERDEPGNKDVDTWSVGIGKYITQNTTLVALYENVNINNGGDADRWGAELEHFFAFDNGGLKARGGYGKTVVSNQDDPTTWALGATWYIGNNWGIAADFKQDDDNGYEVDFYSLGVEWFITENFAVDLSYQDVSPDDIDNWNAQGSKLETSYDQVGVSALYRF</sequence>
<evidence type="ECO:0000313" key="3">
    <source>
        <dbReference type="Proteomes" id="UP001143304"/>
    </source>
</evidence>
<keyword evidence="1" id="KW-0732">Signal</keyword>
<name>A0ABT3T3G7_9GAMM</name>
<gene>
    <name evidence="2" type="ORF">EYC82_05540</name>
</gene>
<organism evidence="2 3">
    <name type="scientific">Candidatus Marimicrobium litorale</name>
    <dbReference type="NCBI Taxonomy" id="2518991"/>
    <lineage>
        <taxon>Bacteria</taxon>
        <taxon>Pseudomonadati</taxon>
        <taxon>Pseudomonadota</taxon>
        <taxon>Gammaproteobacteria</taxon>
        <taxon>Cellvibrionales</taxon>
        <taxon>Halieaceae</taxon>
        <taxon>Marimicrobium</taxon>
    </lineage>
</organism>
<dbReference type="SUPFAM" id="SSF56935">
    <property type="entry name" value="Porins"/>
    <property type="match status" value="2"/>
</dbReference>
<protein>
    <submittedName>
        <fullName evidence="2">Porin</fullName>
    </submittedName>
</protein>